<comment type="catalytic activity">
    <reaction evidence="1">
        <text>ATP + protein L-histidine = ADP + protein N-phospho-L-histidine.</text>
        <dbReference type="EC" id="2.7.13.3"/>
    </reaction>
</comment>
<protein>
    <recommendedName>
        <fullName evidence="2">histidine kinase</fullName>
        <ecNumber evidence="2">2.7.13.3</ecNumber>
    </recommendedName>
</protein>
<dbReference type="InterPro" id="IPR035965">
    <property type="entry name" value="PAS-like_dom_sf"/>
</dbReference>
<dbReference type="InterPro" id="IPR001789">
    <property type="entry name" value="Sig_transdc_resp-reg_receiver"/>
</dbReference>
<dbReference type="Pfam" id="PF13426">
    <property type="entry name" value="PAS_9"/>
    <property type="match status" value="1"/>
</dbReference>
<accession>A7I8C0</accession>
<reference evidence="13" key="1">
    <citation type="journal article" date="2015" name="Microbiology">
        <title>Genome of Methanoregula boonei 6A8 reveals adaptations to oligotrophic peatland environments.</title>
        <authorList>
            <person name="Braeuer S."/>
            <person name="Cadillo-Quiroz H."/>
            <person name="Kyrpides N."/>
            <person name="Woyke T."/>
            <person name="Goodwin L."/>
            <person name="Detter C."/>
            <person name="Podell S."/>
            <person name="Yavitt J.B."/>
            <person name="Zinder S.H."/>
        </authorList>
    </citation>
    <scope>NUCLEOTIDE SEQUENCE [LARGE SCALE GENOMIC DNA]</scope>
    <source>
        <strain evidence="13">DSM 21154 / JCM 14090 / 6A8</strain>
    </source>
</reference>
<dbReference type="EMBL" id="CP000780">
    <property type="protein sequence ID" value="ABS55981.1"/>
    <property type="molecule type" value="Genomic_DNA"/>
</dbReference>
<evidence type="ECO:0000256" key="2">
    <source>
        <dbReference type="ARBA" id="ARBA00012438"/>
    </source>
</evidence>
<evidence type="ECO:0000256" key="4">
    <source>
        <dbReference type="ARBA" id="ARBA00022679"/>
    </source>
</evidence>
<keyword evidence="13" id="KW-1185">Reference proteome</keyword>
<dbReference type="SMART" id="SM00448">
    <property type="entry name" value="REC"/>
    <property type="match status" value="1"/>
</dbReference>
<evidence type="ECO:0000313" key="12">
    <source>
        <dbReference type="EMBL" id="ABS55981.1"/>
    </source>
</evidence>
<dbReference type="InterPro" id="IPR036890">
    <property type="entry name" value="HATPase_C_sf"/>
</dbReference>
<evidence type="ECO:0000259" key="9">
    <source>
        <dbReference type="PROSITE" id="PS50110"/>
    </source>
</evidence>
<name>A7I8C0_METB6</name>
<dbReference type="AlphaFoldDB" id="A7I8C0"/>
<dbReference type="RefSeq" id="WP_012107018.1">
    <property type="nucleotide sequence ID" value="NC_009712.1"/>
</dbReference>
<keyword evidence="7" id="KW-0175">Coiled coil</keyword>
<dbReference type="GO" id="GO:0006355">
    <property type="term" value="P:regulation of DNA-templated transcription"/>
    <property type="evidence" value="ECO:0007669"/>
    <property type="project" value="InterPro"/>
</dbReference>
<feature type="domain" description="PAS" evidence="10">
    <location>
        <begin position="134"/>
        <end position="190"/>
    </location>
</feature>
<evidence type="ECO:0000256" key="7">
    <source>
        <dbReference type="SAM" id="Coils"/>
    </source>
</evidence>
<dbReference type="OrthoDB" id="230688at2157"/>
<organism evidence="12 13">
    <name type="scientific">Methanoregula boonei (strain DSM 21154 / JCM 14090 / 6A8)</name>
    <dbReference type="NCBI Taxonomy" id="456442"/>
    <lineage>
        <taxon>Archaea</taxon>
        <taxon>Methanobacteriati</taxon>
        <taxon>Methanobacteriota</taxon>
        <taxon>Stenosarchaea group</taxon>
        <taxon>Methanomicrobia</taxon>
        <taxon>Methanomicrobiales</taxon>
        <taxon>Methanoregulaceae</taxon>
        <taxon>Methanoregula</taxon>
    </lineage>
</organism>
<evidence type="ECO:0000259" key="11">
    <source>
        <dbReference type="PROSITE" id="PS50113"/>
    </source>
</evidence>
<dbReference type="GeneID" id="25393924"/>
<keyword evidence="3 6" id="KW-0597">Phosphoprotein</keyword>
<dbReference type="HOGENOM" id="CLU_000445_114_58_2"/>
<dbReference type="InterPro" id="IPR011006">
    <property type="entry name" value="CheY-like_superfamily"/>
</dbReference>
<feature type="domain" description="PAC" evidence="11">
    <location>
        <begin position="375"/>
        <end position="433"/>
    </location>
</feature>
<dbReference type="Pfam" id="PF00989">
    <property type="entry name" value="PAS"/>
    <property type="match status" value="2"/>
</dbReference>
<dbReference type="InterPro" id="IPR004358">
    <property type="entry name" value="Sig_transdc_His_kin-like_C"/>
</dbReference>
<keyword evidence="5 12" id="KW-0418">Kinase</keyword>
<evidence type="ECO:0000259" key="8">
    <source>
        <dbReference type="PROSITE" id="PS50109"/>
    </source>
</evidence>
<dbReference type="PRINTS" id="PR00344">
    <property type="entry name" value="BCTRLSENSOR"/>
</dbReference>
<dbReference type="InterPro" id="IPR001610">
    <property type="entry name" value="PAC"/>
</dbReference>
<sequence length="768" mass="86855">MITILYVDDEESLLELGKIFLERNGQFAVDIITSASEALTLIGQKPYDAIISDYQMPEMDGIELLKHVRASGKTIPFILFTGRGREEVVIQALNEGADFYLQKGGSSLAQFTELAYKIRHAVQKRWAETRLRDHERREADIINFLPDATFAIDKKGVIIAWNRAMEEMTGARPAEVLGKDHYEHAFALYHKRRPMLADLILTPDPQFEEAEYLYTHHDQRTLMAETHVERPNGTRLHIWGKASILLDEKGDVAGAIESIRDITEQKLAESELQTAYDEIAATEEEMRSQYLELVRSERQLRESEEKYRELVETANSIIIKWDRSGIITFANEFALQFFGYTREELIGRSVMETIVPATESGSEKDLTRMILDILNQPDVYVVNENENVCKNGTRVWIRWHNKPIFDNRGEFAGLFSIGTDVTGRREIETALRESAAKYQGIFAAESDGIAVVDRETGIILECNDALAFMHGYLKEELPGQPITVLSAESDATSAAIAGATPFIRDRYHKKKDGNVFPVEITVNPTRLQGREVLIGAIRDVTELRRSEEALQQANRSLALLTNVTRHDINNQLVALNGFLELLHEKVRDPALEEYFVWISQVSTRISSMIQFASTYETVRKTHPLWQDIRALAETTARQVSLGKVIIKNEIPAGIEVFADPLFLKVFYNLVDNALRYGEKLTFIRFSFIERDNAGGVIVCEDDGEGVPEASKEKIFDRGYGKNTGLGLFLAREILSLTGITVKETGEPGKGARFEITVPRDTYRFTGKS</sequence>
<dbReference type="SUPFAM" id="SSF52172">
    <property type="entry name" value="CheY-like"/>
    <property type="match status" value="1"/>
</dbReference>
<feature type="domain" description="PAS" evidence="10">
    <location>
        <begin position="303"/>
        <end position="370"/>
    </location>
</feature>
<dbReference type="eggNOG" id="arCOG02318">
    <property type="taxonomic scope" value="Archaea"/>
</dbReference>
<evidence type="ECO:0000259" key="10">
    <source>
        <dbReference type="PROSITE" id="PS50112"/>
    </source>
</evidence>
<feature type="domain" description="Response regulatory" evidence="9">
    <location>
        <begin position="3"/>
        <end position="118"/>
    </location>
</feature>
<dbReference type="InterPro" id="IPR052162">
    <property type="entry name" value="Sensor_kinase/Photoreceptor"/>
</dbReference>
<dbReference type="PROSITE" id="PS50110">
    <property type="entry name" value="RESPONSE_REGULATORY"/>
    <property type="match status" value="1"/>
</dbReference>
<evidence type="ECO:0000256" key="6">
    <source>
        <dbReference type="PROSITE-ProRule" id="PRU00169"/>
    </source>
</evidence>
<dbReference type="KEGG" id="mbn:Mboo_1463"/>
<dbReference type="STRING" id="456442.Mboo_1463"/>
<dbReference type="SUPFAM" id="SSF55874">
    <property type="entry name" value="ATPase domain of HSP90 chaperone/DNA topoisomerase II/histidine kinase"/>
    <property type="match status" value="1"/>
</dbReference>
<dbReference type="InterPro" id="IPR013767">
    <property type="entry name" value="PAS_fold"/>
</dbReference>
<dbReference type="Pfam" id="PF02518">
    <property type="entry name" value="HATPase_c"/>
    <property type="match status" value="1"/>
</dbReference>
<dbReference type="Pfam" id="PF00072">
    <property type="entry name" value="Response_reg"/>
    <property type="match status" value="1"/>
</dbReference>
<feature type="domain" description="PAC" evidence="11">
    <location>
        <begin position="222"/>
        <end position="274"/>
    </location>
</feature>
<dbReference type="Gene3D" id="3.30.565.10">
    <property type="entry name" value="Histidine kinase-like ATPase, C-terminal domain"/>
    <property type="match status" value="1"/>
</dbReference>
<dbReference type="InterPro" id="IPR036097">
    <property type="entry name" value="HisK_dim/P_sf"/>
</dbReference>
<dbReference type="PROSITE" id="PS50112">
    <property type="entry name" value="PAS"/>
    <property type="match status" value="3"/>
</dbReference>
<dbReference type="CDD" id="cd00156">
    <property type="entry name" value="REC"/>
    <property type="match status" value="1"/>
</dbReference>
<evidence type="ECO:0000256" key="1">
    <source>
        <dbReference type="ARBA" id="ARBA00000085"/>
    </source>
</evidence>
<dbReference type="eggNOG" id="arCOG06192">
    <property type="taxonomic scope" value="Archaea"/>
</dbReference>
<dbReference type="InterPro" id="IPR000014">
    <property type="entry name" value="PAS"/>
</dbReference>
<dbReference type="PROSITE" id="PS50109">
    <property type="entry name" value="HIS_KIN"/>
    <property type="match status" value="1"/>
</dbReference>
<gene>
    <name evidence="12" type="ordered locus">Mboo_1463</name>
</gene>
<dbReference type="InterPro" id="IPR000700">
    <property type="entry name" value="PAS-assoc_C"/>
</dbReference>
<dbReference type="PANTHER" id="PTHR43304">
    <property type="entry name" value="PHYTOCHROME-LIKE PROTEIN CPH1"/>
    <property type="match status" value="1"/>
</dbReference>
<dbReference type="PANTHER" id="PTHR43304:SF1">
    <property type="entry name" value="PAC DOMAIN-CONTAINING PROTEIN"/>
    <property type="match status" value="1"/>
</dbReference>
<dbReference type="SMART" id="SM00387">
    <property type="entry name" value="HATPase_c"/>
    <property type="match status" value="1"/>
</dbReference>
<dbReference type="eggNOG" id="arCOG02385">
    <property type="taxonomic scope" value="Archaea"/>
</dbReference>
<dbReference type="CDD" id="cd00130">
    <property type="entry name" value="PAS"/>
    <property type="match status" value="3"/>
</dbReference>
<dbReference type="GO" id="GO:0000155">
    <property type="term" value="F:phosphorelay sensor kinase activity"/>
    <property type="evidence" value="ECO:0007669"/>
    <property type="project" value="InterPro"/>
</dbReference>
<feature type="domain" description="PAS" evidence="10">
    <location>
        <begin position="434"/>
        <end position="480"/>
    </location>
</feature>
<dbReference type="SMART" id="SM00086">
    <property type="entry name" value="PAC"/>
    <property type="match status" value="3"/>
</dbReference>
<keyword evidence="4" id="KW-0808">Transferase</keyword>
<feature type="coiled-coil region" evidence="7">
    <location>
        <begin position="265"/>
        <end position="313"/>
    </location>
</feature>
<evidence type="ECO:0000256" key="3">
    <source>
        <dbReference type="ARBA" id="ARBA00022553"/>
    </source>
</evidence>
<dbReference type="SUPFAM" id="SSF55785">
    <property type="entry name" value="PYP-like sensor domain (PAS domain)"/>
    <property type="match status" value="3"/>
</dbReference>
<feature type="domain" description="Histidine kinase" evidence="8">
    <location>
        <begin position="563"/>
        <end position="761"/>
    </location>
</feature>
<feature type="modified residue" description="4-aspartylphosphate" evidence="6">
    <location>
        <position position="53"/>
    </location>
</feature>
<feature type="domain" description="PAC" evidence="11">
    <location>
        <begin position="501"/>
        <end position="552"/>
    </location>
</feature>
<dbReference type="InterPro" id="IPR005467">
    <property type="entry name" value="His_kinase_dom"/>
</dbReference>
<dbReference type="SUPFAM" id="SSF47384">
    <property type="entry name" value="Homodimeric domain of signal transducing histidine kinase"/>
    <property type="match status" value="1"/>
</dbReference>
<dbReference type="EC" id="2.7.13.3" evidence="2"/>
<evidence type="ECO:0000256" key="5">
    <source>
        <dbReference type="ARBA" id="ARBA00022777"/>
    </source>
</evidence>
<dbReference type="Gene3D" id="3.30.450.20">
    <property type="entry name" value="PAS domain"/>
    <property type="match status" value="3"/>
</dbReference>
<proteinExistence type="predicted"/>
<dbReference type="PROSITE" id="PS50113">
    <property type="entry name" value="PAC"/>
    <property type="match status" value="3"/>
</dbReference>
<evidence type="ECO:0000313" key="13">
    <source>
        <dbReference type="Proteomes" id="UP000002408"/>
    </source>
</evidence>
<dbReference type="Gene3D" id="3.40.50.2300">
    <property type="match status" value="1"/>
</dbReference>
<dbReference type="InterPro" id="IPR003594">
    <property type="entry name" value="HATPase_dom"/>
</dbReference>
<dbReference type="Proteomes" id="UP000002408">
    <property type="component" value="Chromosome"/>
</dbReference>
<dbReference type="SMART" id="SM00091">
    <property type="entry name" value="PAS"/>
    <property type="match status" value="3"/>
</dbReference>
<dbReference type="NCBIfam" id="TIGR00229">
    <property type="entry name" value="sensory_box"/>
    <property type="match status" value="3"/>
</dbReference>